<dbReference type="Gene3D" id="3.90.226.10">
    <property type="entry name" value="2-enoyl-CoA Hydratase, Chain A, domain 1"/>
    <property type="match status" value="1"/>
</dbReference>
<accession>A0A6N6RCG6</accession>
<sequence length="455" mass="50961">MQFRIVSRLTFILVLGGGSVFGQAKFSPEQVRADLEYANRVIHNAQYNPYLYSSEEALDSALTFALSSVGEDSVSARSANSIIQRFVSNVNNGHTSLTPPFQEYIAYAQGGGTVFPLDLSLDDKWIHVKAAYCTEPELTEGVRILSIDGRPIEEVIEELGYYVPAEDDYFKRAKMESLSFPRLYWIAHGRKDSFDIEVQIANELVRYRVAAVPAIEGFEMKHDEVLNAAMYIEVNDNAALLNPGPFGGDLDAFKSFIDSAFHIIVDSRAQELYIDLRNNPGGDDAFSDYMVSYIADEPFKWSSEFYLRSSAVLKEHTLKNSDTSTAYARSILNAEDGVMYEFDFGKYDPQLERKRFRGDVYVLINRQTHSQACVTAAQLADYGWGTLVGETTGEYPSLCASLFPVTLPQTGFVLQVSKGYIVRVNGDTSHEGLTPMQEVEIPNGNEELMKWIGER</sequence>
<dbReference type="Proteomes" id="UP000468650">
    <property type="component" value="Unassembled WGS sequence"/>
</dbReference>
<feature type="domain" description="Tail specific protease" evidence="1">
    <location>
        <begin position="255"/>
        <end position="435"/>
    </location>
</feature>
<dbReference type="EMBL" id="WBVO01000019">
    <property type="protein sequence ID" value="KAB2804302.1"/>
    <property type="molecule type" value="Genomic_DNA"/>
</dbReference>
<dbReference type="SUPFAM" id="SSF52096">
    <property type="entry name" value="ClpP/crotonase"/>
    <property type="match status" value="1"/>
</dbReference>
<gene>
    <name evidence="2" type="ORF">F8C67_14165</name>
</gene>
<name>A0A6N6RCG6_9FLAO</name>
<dbReference type="AlphaFoldDB" id="A0A6N6RCG6"/>
<keyword evidence="3" id="KW-1185">Reference proteome</keyword>
<organism evidence="2 3">
    <name type="scientific">Phaeocystidibacter luteus</name>
    <dbReference type="NCBI Taxonomy" id="911197"/>
    <lineage>
        <taxon>Bacteria</taxon>
        <taxon>Pseudomonadati</taxon>
        <taxon>Bacteroidota</taxon>
        <taxon>Flavobacteriia</taxon>
        <taxon>Flavobacteriales</taxon>
        <taxon>Phaeocystidibacteraceae</taxon>
        <taxon>Phaeocystidibacter</taxon>
    </lineage>
</organism>
<evidence type="ECO:0000313" key="3">
    <source>
        <dbReference type="Proteomes" id="UP000468650"/>
    </source>
</evidence>
<evidence type="ECO:0000313" key="2">
    <source>
        <dbReference type="EMBL" id="KAB2804302.1"/>
    </source>
</evidence>
<dbReference type="RefSeq" id="WP_151668524.1">
    <property type="nucleotide sequence ID" value="NZ_WBVO01000019.1"/>
</dbReference>
<reference evidence="2 3" key="1">
    <citation type="submission" date="2019-09" db="EMBL/GenBank/DDBJ databases">
        <title>Genomes of family Cryomorphaceae.</title>
        <authorList>
            <person name="Bowman J.P."/>
        </authorList>
    </citation>
    <scope>NUCLEOTIDE SEQUENCE [LARGE SCALE GENOMIC DNA]</scope>
    <source>
        <strain evidence="2 3">LMG 25704</strain>
    </source>
</reference>
<dbReference type="GO" id="GO:0006508">
    <property type="term" value="P:proteolysis"/>
    <property type="evidence" value="ECO:0007669"/>
    <property type="project" value="InterPro"/>
</dbReference>
<dbReference type="OrthoDB" id="6397760at2"/>
<proteinExistence type="predicted"/>
<comment type="caution">
    <text evidence="2">The sequence shown here is derived from an EMBL/GenBank/DDBJ whole genome shotgun (WGS) entry which is preliminary data.</text>
</comment>
<dbReference type="InterPro" id="IPR029045">
    <property type="entry name" value="ClpP/crotonase-like_dom_sf"/>
</dbReference>
<evidence type="ECO:0000259" key="1">
    <source>
        <dbReference type="Pfam" id="PF03572"/>
    </source>
</evidence>
<dbReference type="InterPro" id="IPR005151">
    <property type="entry name" value="Tail-specific_protease"/>
</dbReference>
<dbReference type="GO" id="GO:0008236">
    <property type="term" value="F:serine-type peptidase activity"/>
    <property type="evidence" value="ECO:0007669"/>
    <property type="project" value="InterPro"/>
</dbReference>
<protein>
    <submittedName>
        <fullName evidence="2">Peptidase S41</fullName>
    </submittedName>
</protein>
<dbReference type="Pfam" id="PF03572">
    <property type="entry name" value="Peptidase_S41"/>
    <property type="match status" value="1"/>
</dbReference>